<keyword evidence="10" id="KW-1185">Reference proteome</keyword>
<dbReference type="PANTHER" id="PTHR42711:SF5">
    <property type="entry name" value="ABC TRANSPORTER ATP-BINDING PROTEIN NATA"/>
    <property type="match status" value="1"/>
</dbReference>
<dbReference type="EMBL" id="FAUH01000010">
    <property type="protein sequence ID" value="CUU66272.1"/>
    <property type="molecule type" value="Genomic_DNA"/>
</dbReference>
<dbReference type="Proteomes" id="UP000319986">
    <property type="component" value="Unassembled WGS sequence"/>
</dbReference>
<dbReference type="PANTHER" id="PTHR42711">
    <property type="entry name" value="ABC TRANSPORTER ATP-BINDING PROTEIN"/>
    <property type="match status" value="1"/>
</dbReference>
<evidence type="ECO:0000256" key="1">
    <source>
        <dbReference type="ARBA" id="ARBA00004202"/>
    </source>
</evidence>
<dbReference type="AlphaFoldDB" id="A0A0X2NL93"/>
<dbReference type="Pfam" id="PF00005">
    <property type="entry name" value="ABC_tran"/>
    <property type="match status" value="1"/>
</dbReference>
<dbReference type="GO" id="GO:0046677">
    <property type="term" value="P:response to antibiotic"/>
    <property type="evidence" value="ECO:0007669"/>
    <property type="project" value="UniProtKB-KW"/>
</dbReference>
<evidence type="ECO:0000256" key="5">
    <source>
        <dbReference type="ARBA" id="ARBA00022840"/>
    </source>
</evidence>
<comment type="similarity">
    <text evidence="2">Belongs to the ABC transporter superfamily.</text>
</comment>
<evidence type="ECO:0000313" key="8">
    <source>
        <dbReference type="EMBL" id="CUU66272.1"/>
    </source>
</evidence>
<protein>
    <submittedName>
        <fullName evidence="9">ABC transporter ATP-binding protein</fullName>
    </submittedName>
    <submittedName>
        <fullName evidence="8">ABC-type uncharacterized transport system, ATPase component</fullName>
    </submittedName>
</protein>
<dbReference type="GO" id="GO:0005886">
    <property type="term" value="C:plasma membrane"/>
    <property type="evidence" value="ECO:0007669"/>
    <property type="project" value="UniProtKB-SubCell"/>
</dbReference>
<dbReference type="RefSeq" id="WP_014009178.1">
    <property type="nucleotide sequence ID" value="NZ_BJNT01000027.1"/>
</dbReference>
<keyword evidence="5 9" id="KW-0067">ATP-binding</keyword>
<proteinExistence type="inferred from homology"/>
<gene>
    <name evidence="9" type="ORF">CVA01_28050</name>
    <name evidence="8" type="ORF">CVAR292_01611</name>
</gene>
<feature type="domain" description="ABC transporter" evidence="7">
    <location>
        <begin position="4"/>
        <end position="235"/>
    </location>
</feature>
<evidence type="ECO:0000313" key="10">
    <source>
        <dbReference type="Proteomes" id="UP000182498"/>
    </source>
</evidence>
<reference evidence="9 11" key="3">
    <citation type="submission" date="2019-06" db="EMBL/GenBank/DDBJ databases">
        <title>Whole genome shotgun sequence of Corynebacterium variabile NBRC 15286.</title>
        <authorList>
            <person name="Hosoyama A."/>
            <person name="Uohara A."/>
            <person name="Ohji S."/>
            <person name="Ichikawa N."/>
        </authorList>
    </citation>
    <scope>NUCLEOTIDE SEQUENCE [LARGE SCALE GENOMIC DNA]</scope>
    <source>
        <strain evidence="9 11">NBRC 15286</strain>
    </source>
</reference>
<evidence type="ECO:0000313" key="11">
    <source>
        <dbReference type="Proteomes" id="UP000319986"/>
    </source>
</evidence>
<evidence type="ECO:0000259" key="7">
    <source>
        <dbReference type="PROSITE" id="PS50893"/>
    </source>
</evidence>
<keyword evidence="6" id="KW-0046">Antibiotic resistance</keyword>
<sequence length="296" mass="32074">MSTLELDRLTKTFGTGDATVRALTDLSLTVNPGEVYGFVGSNGAGKSTAMRITLGVLSADAGEARVDGERINDDIRRTIGYMPEERGLYDKERIADQLVFFGKIHGLTKQKAQQTTADLLDQLGLADRADSKLEELSLGNQQRVQLAASLVHDPAILILDEPFSGLDPVAVNVMSEMLLQKASEGVPVLFSSHQLDLVQRLCHRVGIITHGEMRAEGTVDELRTRGPVLYEVRTTARDWYPAGTTVTDTTEDAVILDAGGIDDQTILSAAISAGPVHGFTRRVPDLNELFKEVVTS</sequence>
<dbReference type="InterPro" id="IPR050763">
    <property type="entry name" value="ABC_transporter_ATP-binding"/>
</dbReference>
<keyword evidence="3" id="KW-0813">Transport</keyword>
<dbReference type="OMA" id="QIYIVDH"/>
<dbReference type="OrthoDB" id="9804819at2"/>
<dbReference type="InterPro" id="IPR003439">
    <property type="entry name" value="ABC_transporter-like_ATP-bd"/>
</dbReference>
<dbReference type="Proteomes" id="UP000182498">
    <property type="component" value="Unassembled WGS sequence"/>
</dbReference>
<dbReference type="Gene3D" id="3.40.50.300">
    <property type="entry name" value="P-loop containing nucleotide triphosphate hydrolases"/>
    <property type="match status" value="1"/>
</dbReference>
<accession>A0A0X2NL93</accession>
<evidence type="ECO:0000256" key="3">
    <source>
        <dbReference type="ARBA" id="ARBA00022448"/>
    </source>
</evidence>
<reference evidence="10" key="1">
    <citation type="submission" date="2015-11" db="EMBL/GenBank/DDBJ databases">
        <authorList>
            <person name="Dugat-Bony E."/>
        </authorList>
    </citation>
    <scope>NUCLEOTIDE SEQUENCE [LARGE SCALE GENOMIC DNA]</scope>
    <source>
        <strain evidence="10">Mu292</strain>
    </source>
</reference>
<name>A0A0X2NL93_9CORY</name>
<evidence type="ECO:0000256" key="4">
    <source>
        <dbReference type="ARBA" id="ARBA00022741"/>
    </source>
</evidence>
<dbReference type="InterPro" id="IPR017871">
    <property type="entry name" value="ABC_transporter-like_CS"/>
</dbReference>
<dbReference type="InterPro" id="IPR003593">
    <property type="entry name" value="AAA+_ATPase"/>
</dbReference>
<organism evidence="8 10">
    <name type="scientific">Corynebacterium variabile</name>
    <dbReference type="NCBI Taxonomy" id="1727"/>
    <lineage>
        <taxon>Bacteria</taxon>
        <taxon>Bacillati</taxon>
        <taxon>Actinomycetota</taxon>
        <taxon>Actinomycetes</taxon>
        <taxon>Mycobacteriales</taxon>
        <taxon>Corynebacteriaceae</taxon>
        <taxon>Corynebacterium</taxon>
    </lineage>
</organism>
<reference evidence="8" key="2">
    <citation type="submission" date="2015-11" db="EMBL/GenBank/DDBJ databases">
        <authorList>
            <person name="Zhang Y."/>
            <person name="Guo Z."/>
        </authorList>
    </citation>
    <scope>NUCLEOTIDE SEQUENCE [LARGE SCALE GENOMIC DNA]</scope>
    <source>
        <strain evidence="8">Mu292</strain>
    </source>
</reference>
<evidence type="ECO:0000313" key="9">
    <source>
        <dbReference type="EMBL" id="GEC87491.1"/>
    </source>
</evidence>
<dbReference type="PROSITE" id="PS00211">
    <property type="entry name" value="ABC_TRANSPORTER_1"/>
    <property type="match status" value="1"/>
</dbReference>
<dbReference type="GO" id="GO:0005524">
    <property type="term" value="F:ATP binding"/>
    <property type="evidence" value="ECO:0007669"/>
    <property type="project" value="UniProtKB-KW"/>
</dbReference>
<dbReference type="GeneID" id="82888875"/>
<dbReference type="PROSITE" id="PS50893">
    <property type="entry name" value="ABC_TRANSPORTER_2"/>
    <property type="match status" value="1"/>
</dbReference>
<dbReference type="GO" id="GO:0016887">
    <property type="term" value="F:ATP hydrolysis activity"/>
    <property type="evidence" value="ECO:0007669"/>
    <property type="project" value="InterPro"/>
</dbReference>
<dbReference type="SMART" id="SM00382">
    <property type="entry name" value="AAA"/>
    <property type="match status" value="1"/>
</dbReference>
<dbReference type="SUPFAM" id="SSF52540">
    <property type="entry name" value="P-loop containing nucleoside triphosphate hydrolases"/>
    <property type="match status" value="1"/>
</dbReference>
<comment type="subcellular location">
    <subcellularLocation>
        <location evidence="1">Cell membrane</location>
        <topology evidence="1">Peripheral membrane protein</topology>
    </subcellularLocation>
</comment>
<evidence type="ECO:0000256" key="2">
    <source>
        <dbReference type="ARBA" id="ARBA00005417"/>
    </source>
</evidence>
<dbReference type="InterPro" id="IPR027417">
    <property type="entry name" value="P-loop_NTPase"/>
</dbReference>
<evidence type="ECO:0000256" key="6">
    <source>
        <dbReference type="ARBA" id="ARBA00023251"/>
    </source>
</evidence>
<keyword evidence="4" id="KW-0547">Nucleotide-binding</keyword>
<dbReference type="EMBL" id="BJNT01000027">
    <property type="protein sequence ID" value="GEC87491.1"/>
    <property type="molecule type" value="Genomic_DNA"/>
</dbReference>